<sequence length="460" mass="49364">MFRQTSPDSLNIIADGSELALTEQHTAQSSANIPEYLLCKNRLQERAQRSTVFVDGKYITSPNTFPHRKAAEQDVASVALASLTQKIKEEGYSLIREDTVFCKSILNEYATKMNLEKPTYTTIQPKGLLPVFISSLVFNGDNHTGEAGRTKKEAEQLAAQAVILSIFGNSESGTVILEIVKSKFKLYAALNKVKDSNISQSSDTPLGPNTGTGLFFPFRSEKEVESTGNGSVSLVVNTNLPFGNEKRVESTGKGKAPLVVNTGIPFGNEKRVESTGNGNAPLVVSTGIPLGNGKEVGITRGDNRGTSTMGNAPLVVNTGIPFGNKKEVGITQGDNRGTSTMGNAQVNTGIPFGNGKEVGITKGANKVTSTTISEGFANQLNSILAMQQPFHEWKKLKREPSPMPFTPTAFVPPAMEQPLSVGPSSAKKRNRKNKKKKKQLQVNTLFRAACSAALNQACPS</sequence>
<evidence type="ECO:0000313" key="1">
    <source>
        <dbReference type="EMBL" id="KAH7852439.1"/>
    </source>
</evidence>
<accession>A0ACB7YH43</accession>
<evidence type="ECO:0000313" key="2">
    <source>
        <dbReference type="Proteomes" id="UP000828048"/>
    </source>
</evidence>
<proteinExistence type="predicted"/>
<name>A0ACB7YH43_9ERIC</name>
<keyword evidence="2" id="KW-1185">Reference proteome</keyword>
<dbReference type="EMBL" id="CM037158">
    <property type="protein sequence ID" value="KAH7852439.1"/>
    <property type="molecule type" value="Genomic_DNA"/>
</dbReference>
<dbReference type="Proteomes" id="UP000828048">
    <property type="component" value="Chromosome 8"/>
</dbReference>
<protein>
    <submittedName>
        <fullName evidence="1">Uncharacterized protein</fullName>
    </submittedName>
</protein>
<organism evidence="1 2">
    <name type="scientific">Vaccinium darrowii</name>
    <dbReference type="NCBI Taxonomy" id="229202"/>
    <lineage>
        <taxon>Eukaryota</taxon>
        <taxon>Viridiplantae</taxon>
        <taxon>Streptophyta</taxon>
        <taxon>Embryophyta</taxon>
        <taxon>Tracheophyta</taxon>
        <taxon>Spermatophyta</taxon>
        <taxon>Magnoliopsida</taxon>
        <taxon>eudicotyledons</taxon>
        <taxon>Gunneridae</taxon>
        <taxon>Pentapetalae</taxon>
        <taxon>asterids</taxon>
        <taxon>Ericales</taxon>
        <taxon>Ericaceae</taxon>
        <taxon>Vaccinioideae</taxon>
        <taxon>Vaccinieae</taxon>
        <taxon>Vaccinium</taxon>
    </lineage>
</organism>
<gene>
    <name evidence="1" type="ORF">Vadar_024800</name>
</gene>
<comment type="caution">
    <text evidence="1">The sequence shown here is derived from an EMBL/GenBank/DDBJ whole genome shotgun (WGS) entry which is preliminary data.</text>
</comment>
<reference evidence="1 2" key="1">
    <citation type="journal article" date="2021" name="Hortic Res">
        <title>High-quality reference genome and annotation aids understanding of berry development for evergreen blueberry (Vaccinium darrowii).</title>
        <authorList>
            <person name="Yu J."/>
            <person name="Hulse-Kemp A.M."/>
            <person name="Babiker E."/>
            <person name="Staton M."/>
        </authorList>
    </citation>
    <scope>NUCLEOTIDE SEQUENCE [LARGE SCALE GENOMIC DNA]</scope>
    <source>
        <strain evidence="2">cv. NJ 8807/NJ 8810</strain>
        <tissue evidence="1">Young leaf</tissue>
    </source>
</reference>